<dbReference type="InterPro" id="IPR036117">
    <property type="entry name" value="DhaL_dom_sf"/>
</dbReference>
<dbReference type="Proteomes" id="UP000250086">
    <property type="component" value="Unassembled WGS sequence"/>
</dbReference>
<accession>A0A2X0WPE3</accession>
<feature type="domain" description="DhaL" evidence="3">
    <location>
        <begin position="6"/>
        <end position="206"/>
    </location>
</feature>
<dbReference type="SUPFAM" id="SSF101473">
    <property type="entry name" value="DhaL-like"/>
    <property type="match status" value="1"/>
</dbReference>
<dbReference type="PANTHER" id="PTHR28629">
    <property type="entry name" value="TRIOKINASE/FMN CYCLASE"/>
    <property type="match status" value="1"/>
</dbReference>
<dbReference type="AlphaFoldDB" id="A0A2X0WPE3"/>
<dbReference type="PROSITE" id="PS51480">
    <property type="entry name" value="DHAL"/>
    <property type="match status" value="1"/>
</dbReference>
<organism evidence="4 5">
    <name type="scientific">Anaerobiospirillum thomasii</name>
    <dbReference type="NCBI Taxonomy" id="179995"/>
    <lineage>
        <taxon>Bacteria</taxon>
        <taxon>Pseudomonadati</taxon>
        <taxon>Pseudomonadota</taxon>
        <taxon>Gammaproteobacteria</taxon>
        <taxon>Aeromonadales</taxon>
        <taxon>Succinivibrionaceae</taxon>
        <taxon>Anaerobiospirillum</taxon>
    </lineage>
</organism>
<dbReference type="InterPro" id="IPR050861">
    <property type="entry name" value="Dihydroxyacetone_Kinase"/>
</dbReference>
<sequence length="208" mass="21630">MSFTKENFIKAIEQCSALMEQNKQYLIDMDSAFGDGDLGLTMTAGFAAAFEFVSGSGETDMGKLAAQMGMAISKKVPSTMGTLVASGFIAAGKALKGKTALEADDLALFFKSFVEGVKSRGKADVGDRTIVDSIAPASEAFGAAIASGKDIKAALETACAAAADGVEATKNMQAKFGRAVYYGEQVLGKEDQGSVVGKLIFEGFFTAY</sequence>
<dbReference type="SMART" id="SM01120">
    <property type="entry name" value="Dak2"/>
    <property type="match status" value="1"/>
</dbReference>
<dbReference type="FunFam" id="1.25.40.340:FF:000002">
    <property type="entry name" value="Dihydroxyacetone kinase, L subunit"/>
    <property type="match status" value="1"/>
</dbReference>
<proteinExistence type="predicted"/>
<evidence type="ECO:0000313" key="4">
    <source>
        <dbReference type="EMBL" id="SPT69070.1"/>
    </source>
</evidence>
<evidence type="ECO:0000256" key="2">
    <source>
        <dbReference type="ARBA" id="ARBA00022777"/>
    </source>
</evidence>
<keyword evidence="2 4" id="KW-0418">Kinase</keyword>
<evidence type="ECO:0000259" key="3">
    <source>
        <dbReference type="PROSITE" id="PS51480"/>
    </source>
</evidence>
<dbReference type="PANTHER" id="PTHR28629:SF4">
    <property type="entry name" value="TRIOKINASE_FMN CYCLASE"/>
    <property type="match status" value="1"/>
</dbReference>
<name>A0A2X0WPE3_9GAMM</name>
<keyword evidence="1 4" id="KW-0808">Transferase</keyword>
<dbReference type="Gene3D" id="1.25.40.340">
    <property type="match status" value="1"/>
</dbReference>
<dbReference type="OrthoDB" id="9800291at2"/>
<evidence type="ECO:0000313" key="5">
    <source>
        <dbReference type="Proteomes" id="UP000250086"/>
    </source>
</evidence>
<reference evidence="4 5" key="1">
    <citation type="submission" date="2018-06" db="EMBL/GenBank/DDBJ databases">
        <authorList>
            <consortium name="Pathogen Informatics"/>
            <person name="Doyle S."/>
        </authorList>
    </citation>
    <scope>NUCLEOTIDE SEQUENCE [LARGE SCALE GENOMIC DNA]</scope>
    <source>
        <strain evidence="4 5">NCTC13093</strain>
    </source>
</reference>
<dbReference type="Pfam" id="PF02734">
    <property type="entry name" value="Dak2"/>
    <property type="match status" value="1"/>
</dbReference>
<dbReference type="InterPro" id="IPR004007">
    <property type="entry name" value="DhaL_dom"/>
</dbReference>
<gene>
    <name evidence="4" type="primary">dhaL</name>
    <name evidence="4" type="ORF">NCTC13093_00433</name>
</gene>
<dbReference type="InterPro" id="IPR012737">
    <property type="entry name" value="DhaK_L_YcgS"/>
</dbReference>
<dbReference type="EMBL" id="UAPV01000001">
    <property type="protein sequence ID" value="SPT69070.1"/>
    <property type="molecule type" value="Genomic_DNA"/>
</dbReference>
<dbReference type="EC" id="2.7.-.-" evidence="4"/>
<dbReference type="RefSeq" id="WP_113743258.1">
    <property type="nucleotide sequence ID" value="NZ_UAPU01000007.1"/>
</dbReference>
<dbReference type="GO" id="GO:0019563">
    <property type="term" value="P:glycerol catabolic process"/>
    <property type="evidence" value="ECO:0007669"/>
    <property type="project" value="TreeGrafter"/>
</dbReference>
<dbReference type="NCBIfam" id="TIGR02365">
    <property type="entry name" value="dha_L_ycgS"/>
    <property type="match status" value="1"/>
</dbReference>
<dbReference type="GO" id="GO:0004371">
    <property type="term" value="F:glycerone kinase activity"/>
    <property type="evidence" value="ECO:0007669"/>
    <property type="project" value="InterPro"/>
</dbReference>
<evidence type="ECO:0000256" key="1">
    <source>
        <dbReference type="ARBA" id="ARBA00022679"/>
    </source>
</evidence>
<dbReference type="GO" id="GO:0005829">
    <property type="term" value="C:cytosol"/>
    <property type="evidence" value="ECO:0007669"/>
    <property type="project" value="TreeGrafter"/>
</dbReference>
<protein>
    <submittedName>
        <fullName evidence="4">PTS-dependent dihydroxyacetone kinase, ADP-binding subunit dhaL</fullName>
        <ecNumber evidence="4">2.7.-.-</ecNumber>
    </submittedName>
</protein>
<keyword evidence="5" id="KW-1185">Reference proteome</keyword>